<dbReference type="SUPFAM" id="SSF56176">
    <property type="entry name" value="FAD-binding/transporter-associated domain-like"/>
    <property type="match status" value="1"/>
</dbReference>
<comment type="similarity">
    <text evidence="2">Belongs to the oxygen-dependent FAD-linked oxidoreductase family.</text>
</comment>
<evidence type="ECO:0000256" key="4">
    <source>
        <dbReference type="ARBA" id="ARBA00022827"/>
    </source>
</evidence>
<dbReference type="PROSITE" id="PS51387">
    <property type="entry name" value="FAD_PCMH"/>
    <property type="match status" value="1"/>
</dbReference>
<dbReference type="InterPro" id="IPR016169">
    <property type="entry name" value="FAD-bd_PCMH_sub2"/>
</dbReference>
<dbReference type="GO" id="GO:0016491">
    <property type="term" value="F:oxidoreductase activity"/>
    <property type="evidence" value="ECO:0007669"/>
    <property type="project" value="UniProtKB-KW"/>
</dbReference>
<name>A0AAI8VFK3_9PEZI</name>
<protein>
    <submittedName>
        <fullName evidence="8">Uu.00g113660.m01.CDS01</fullName>
    </submittedName>
</protein>
<dbReference type="InterPro" id="IPR012951">
    <property type="entry name" value="BBE"/>
</dbReference>
<proteinExistence type="inferred from homology"/>
<sequence>MRSPIPLILGLAATAYTQADLEACLNDSGVPVDTVSGTDWARDAAPFNTRVPYTPATIAVTTTIEHIQAAVLCGVTAGVKVTPKSGGHSYASLGLGGEDGHLVVELDRMYDVTLESEDTGVAVVQPGARLGHLASVLWEDYGRGVAHGTCAGVGISGHFLHGGFGFSSHTHGLALDAILSATIVLANGSAVEASPTQNADLLWALKGAGSNFGIVASYRLQTFVPPPELTWFGASLGWTQSTAVAGLEALEAYARDEMPAEVNFRVSAYGYGGASIEGLYHGSEADMRAALAPLMETAAPSGGITSMGNGSWIDAVTHYAYTNNIDQTTPSAQENFYAKSLVLKGLNGTTAQAFVDYWYNNASQTTTRSWWFQMDMHGGAHSAISLNPNNASAYAHRDKLYMIQFYDRVYSGTYPTTGFALLDGWVAATTAQLPDDGADWGMYINYADTSLDRGAAQRLYYGENLPELQRLKALYDPGELFFYPQSIEPVVA</sequence>
<dbReference type="PANTHER" id="PTHR42973:SF39">
    <property type="entry name" value="FAD-BINDING PCMH-TYPE DOMAIN-CONTAINING PROTEIN"/>
    <property type="match status" value="1"/>
</dbReference>
<keyword evidence="6" id="KW-0732">Signal</keyword>
<comment type="caution">
    <text evidence="8">The sequence shown here is derived from an EMBL/GenBank/DDBJ whole genome shotgun (WGS) entry which is preliminary data.</text>
</comment>
<dbReference type="GO" id="GO:0071949">
    <property type="term" value="F:FAD binding"/>
    <property type="evidence" value="ECO:0007669"/>
    <property type="project" value="InterPro"/>
</dbReference>
<dbReference type="Proteomes" id="UP001295740">
    <property type="component" value="Unassembled WGS sequence"/>
</dbReference>
<dbReference type="AlphaFoldDB" id="A0AAI8VFK3"/>
<keyword evidence="5" id="KW-0560">Oxidoreductase</keyword>
<evidence type="ECO:0000256" key="3">
    <source>
        <dbReference type="ARBA" id="ARBA00022630"/>
    </source>
</evidence>
<feature type="chain" id="PRO_5042610486" evidence="6">
    <location>
        <begin position="20"/>
        <end position="492"/>
    </location>
</feature>
<dbReference type="InterPro" id="IPR050416">
    <property type="entry name" value="FAD-linked_Oxidoreductase"/>
</dbReference>
<keyword evidence="4" id="KW-0274">FAD</keyword>
<evidence type="ECO:0000256" key="6">
    <source>
        <dbReference type="SAM" id="SignalP"/>
    </source>
</evidence>
<evidence type="ECO:0000256" key="2">
    <source>
        <dbReference type="ARBA" id="ARBA00005466"/>
    </source>
</evidence>
<dbReference type="Gene3D" id="3.40.462.20">
    <property type="match status" value="1"/>
</dbReference>
<dbReference type="Gene3D" id="3.30.465.10">
    <property type="match status" value="1"/>
</dbReference>
<dbReference type="Pfam" id="PF08031">
    <property type="entry name" value="BBE"/>
    <property type="match status" value="1"/>
</dbReference>
<evidence type="ECO:0000313" key="8">
    <source>
        <dbReference type="EMBL" id="CAJ2503972.1"/>
    </source>
</evidence>
<accession>A0AAI8VFK3</accession>
<comment type="cofactor">
    <cofactor evidence="1">
        <name>FAD</name>
        <dbReference type="ChEBI" id="CHEBI:57692"/>
    </cofactor>
</comment>
<dbReference type="InterPro" id="IPR036318">
    <property type="entry name" value="FAD-bd_PCMH-like_sf"/>
</dbReference>
<organism evidence="8 9">
    <name type="scientific">Anthostomella pinea</name>
    <dbReference type="NCBI Taxonomy" id="933095"/>
    <lineage>
        <taxon>Eukaryota</taxon>
        <taxon>Fungi</taxon>
        <taxon>Dikarya</taxon>
        <taxon>Ascomycota</taxon>
        <taxon>Pezizomycotina</taxon>
        <taxon>Sordariomycetes</taxon>
        <taxon>Xylariomycetidae</taxon>
        <taxon>Xylariales</taxon>
        <taxon>Xylariaceae</taxon>
        <taxon>Anthostomella</taxon>
    </lineage>
</organism>
<feature type="signal peptide" evidence="6">
    <location>
        <begin position="1"/>
        <end position="19"/>
    </location>
</feature>
<evidence type="ECO:0000256" key="5">
    <source>
        <dbReference type="ARBA" id="ARBA00023002"/>
    </source>
</evidence>
<reference evidence="8" key="1">
    <citation type="submission" date="2023-10" db="EMBL/GenBank/DDBJ databases">
        <authorList>
            <person name="Hackl T."/>
        </authorList>
    </citation>
    <scope>NUCLEOTIDE SEQUENCE</scope>
</reference>
<dbReference type="EMBL" id="CAUWAG010000006">
    <property type="protein sequence ID" value="CAJ2503972.1"/>
    <property type="molecule type" value="Genomic_DNA"/>
</dbReference>
<feature type="domain" description="FAD-binding PCMH-type" evidence="7">
    <location>
        <begin position="51"/>
        <end position="225"/>
    </location>
</feature>
<dbReference type="InterPro" id="IPR006094">
    <property type="entry name" value="Oxid_FAD_bind_N"/>
</dbReference>
<dbReference type="InterPro" id="IPR016166">
    <property type="entry name" value="FAD-bd_PCMH"/>
</dbReference>
<keyword evidence="3" id="KW-0285">Flavoprotein</keyword>
<keyword evidence="9" id="KW-1185">Reference proteome</keyword>
<dbReference type="Pfam" id="PF01565">
    <property type="entry name" value="FAD_binding_4"/>
    <property type="match status" value="1"/>
</dbReference>
<evidence type="ECO:0000256" key="1">
    <source>
        <dbReference type="ARBA" id="ARBA00001974"/>
    </source>
</evidence>
<evidence type="ECO:0000259" key="7">
    <source>
        <dbReference type="PROSITE" id="PS51387"/>
    </source>
</evidence>
<evidence type="ECO:0000313" key="9">
    <source>
        <dbReference type="Proteomes" id="UP001295740"/>
    </source>
</evidence>
<gene>
    <name evidence="8" type="ORF">KHLLAP_LOCUS4440</name>
</gene>
<dbReference type="PANTHER" id="PTHR42973">
    <property type="entry name" value="BINDING OXIDOREDUCTASE, PUTATIVE (AFU_ORTHOLOGUE AFUA_1G17690)-RELATED"/>
    <property type="match status" value="1"/>
</dbReference>